<reference evidence="2" key="2">
    <citation type="journal article" date="2021" name="PeerJ">
        <title>Extensive microbial diversity within the chicken gut microbiome revealed by metagenomics and culture.</title>
        <authorList>
            <person name="Gilroy R."/>
            <person name="Ravi A."/>
            <person name="Getino M."/>
            <person name="Pursley I."/>
            <person name="Horton D.L."/>
            <person name="Alikhan N.F."/>
            <person name="Baker D."/>
            <person name="Gharbi K."/>
            <person name="Hall N."/>
            <person name="Watson M."/>
            <person name="Adriaenssens E.M."/>
            <person name="Foster-Nyarko E."/>
            <person name="Jarju S."/>
            <person name="Secka A."/>
            <person name="Antonio M."/>
            <person name="Oren A."/>
            <person name="Chaudhuri R.R."/>
            <person name="La Ragione R."/>
            <person name="Hildebrand F."/>
            <person name="Pallen M.J."/>
        </authorList>
    </citation>
    <scope>NUCLEOTIDE SEQUENCE</scope>
    <source>
        <strain evidence="2">USAMLcec3-3695</strain>
    </source>
</reference>
<comment type="caution">
    <text evidence="2">The sequence shown here is derived from an EMBL/GenBank/DDBJ whole genome shotgun (WGS) entry which is preliminary data.</text>
</comment>
<dbReference type="EMBL" id="DVNB01000119">
    <property type="protein sequence ID" value="HIU58414.1"/>
    <property type="molecule type" value="Genomic_DNA"/>
</dbReference>
<dbReference type="Pfam" id="PF03960">
    <property type="entry name" value="ArsC"/>
    <property type="match status" value="1"/>
</dbReference>
<dbReference type="InterPro" id="IPR006660">
    <property type="entry name" value="Arsenate_reductase-like"/>
</dbReference>
<evidence type="ECO:0000313" key="3">
    <source>
        <dbReference type="Proteomes" id="UP000824109"/>
    </source>
</evidence>
<dbReference type="NCBIfam" id="TIGR01617">
    <property type="entry name" value="arsC_related"/>
    <property type="match status" value="1"/>
</dbReference>
<dbReference type="AlphaFoldDB" id="A0A9D1SFF1"/>
<organism evidence="2 3">
    <name type="scientific">Candidatus Ornithomonoglobus merdipullorum</name>
    <dbReference type="NCBI Taxonomy" id="2840895"/>
    <lineage>
        <taxon>Bacteria</taxon>
        <taxon>Bacillati</taxon>
        <taxon>Bacillota</taxon>
        <taxon>Clostridia</taxon>
        <taxon>Candidatus Ornithomonoglobus</taxon>
    </lineage>
</organism>
<proteinExistence type="inferred from homology"/>
<dbReference type="InterPro" id="IPR036249">
    <property type="entry name" value="Thioredoxin-like_sf"/>
</dbReference>
<comment type="similarity">
    <text evidence="1">Belongs to the ArsC family.</text>
</comment>
<dbReference type="PANTHER" id="PTHR30041:SF8">
    <property type="entry name" value="PROTEIN YFFB"/>
    <property type="match status" value="1"/>
</dbReference>
<dbReference type="PROSITE" id="PS51353">
    <property type="entry name" value="ARSC"/>
    <property type="match status" value="1"/>
</dbReference>
<evidence type="ECO:0000256" key="1">
    <source>
        <dbReference type="PROSITE-ProRule" id="PRU01282"/>
    </source>
</evidence>
<accession>A0A9D1SFF1</accession>
<reference evidence="2" key="1">
    <citation type="submission" date="2020-10" db="EMBL/GenBank/DDBJ databases">
        <authorList>
            <person name="Gilroy R."/>
        </authorList>
    </citation>
    <scope>NUCLEOTIDE SEQUENCE</scope>
    <source>
        <strain evidence="2">USAMLcec3-3695</strain>
    </source>
</reference>
<dbReference type="SUPFAM" id="SSF52833">
    <property type="entry name" value="Thioredoxin-like"/>
    <property type="match status" value="1"/>
</dbReference>
<dbReference type="CDD" id="cd03036">
    <property type="entry name" value="ArsC_like"/>
    <property type="match status" value="1"/>
</dbReference>
<dbReference type="InterPro" id="IPR006504">
    <property type="entry name" value="Tscrpt_reg_Spx/MgsR"/>
</dbReference>
<sequence>MFTFICYPKCSTCAKARKWLDSNGIEYKERNIKEEPPGAEELRAVLDASELSAKKLFNTSGKLYREMGLKDRLSEMTDDEMLELLSTDGMLVKRPILIGENIALVGFKEPEWTEKLL</sequence>
<name>A0A9D1SFF1_9FIRM</name>
<gene>
    <name evidence="2" type="ORF">IAA61_11470</name>
</gene>
<evidence type="ECO:0000313" key="2">
    <source>
        <dbReference type="EMBL" id="HIU58414.1"/>
    </source>
</evidence>
<dbReference type="Proteomes" id="UP000824109">
    <property type="component" value="Unassembled WGS sequence"/>
</dbReference>
<dbReference type="PANTHER" id="PTHR30041">
    <property type="entry name" value="ARSENATE REDUCTASE"/>
    <property type="match status" value="1"/>
</dbReference>
<dbReference type="PROSITE" id="PS51354">
    <property type="entry name" value="GLUTAREDOXIN_2"/>
    <property type="match status" value="1"/>
</dbReference>
<protein>
    <submittedName>
        <fullName evidence="2">Arsenate reductase family protein</fullName>
    </submittedName>
</protein>
<dbReference type="Gene3D" id="3.40.30.10">
    <property type="entry name" value="Glutaredoxin"/>
    <property type="match status" value="1"/>
</dbReference>